<evidence type="ECO:0000313" key="9">
    <source>
        <dbReference type="Proteomes" id="UP000644167"/>
    </source>
</evidence>
<dbReference type="SUPFAM" id="SSF53850">
    <property type="entry name" value="Periplasmic binding protein-like II"/>
    <property type="match status" value="1"/>
</dbReference>
<evidence type="ECO:0000256" key="3">
    <source>
        <dbReference type="ARBA" id="ARBA00022475"/>
    </source>
</evidence>
<dbReference type="Proteomes" id="UP000644167">
    <property type="component" value="Chromosome"/>
</dbReference>
<dbReference type="AlphaFoldDB" id="A0A368ZXZ0"/>
<protein>
    <submittedName>
        <fullName evidence="6">ABC transporter substrate-binding protein</fullName>
    </submittedName>
    <submittedName>
        <fullName evidence="7">Nitrate/nitrite transport system substrate-binding protein</fullName>
    </submittedName>
</protein>
<evidence type="ECO:0000256" key="5">
    <source>
        <dbReference type="ARBA" id="ARBA00023136"/>
    </source>
</evidence>
<keyword evidence="9" id="KW-1185">Reference proteome</keyword>
<keyword evidence="4" id="KW-0997">Cell inner membrane</keyword>
<evidence type="ECO:0000313" key="7">
    <source>
        <dbReference type="EMBL" id="RCX01138.1"/>
    </source>
</evidence>
<keyword evidence="3" id="KW-1003">Cell membrane</keyword>
<gene>
    <name evidence="7" type="ORF">DFP77_11816</name>
    <name evidence="6" type="ORF">JSY38_16435</name>
</gene>
<dbReference type="OrthoDB" id="9815454at2"/>
<evidence type="ECO:0000256" key="1">
    <source>
        <dbReference type="ARBA" id="ARBA00004308"/>
    </source>
</evidence>
<dbReference type="PANTHER" id="PTHR30024">
    <property type="entry name" value="ALIPHATIC SULFONATES-BINDING PROTEIN-RELATED"/>
    <property type="match status" value="1"/>
</dbReference>
<evidence type="ECO:0000256" key="4">
    <source>
        <dbReference type="ARBA" id="ARBA00022519"/>
    </source>
</evidence>
<dbReference type="InterPro" id="IPR044527">
    <property type="entry name" value="NrtA/CpmA_ABC-bd_dom"/>
</dbReference>
<dbReference type="Proteomes" id="UP000253506">
    <property type="component" value="Unassembled WGS sequence"/>
</dbReference>
<comment type="subcellular location">
    <subcellularLocation>
        <location evidence="1">Endomembrane system</location>
    </subcellularLocation>
</comment>
<sequence length="400" mass="44880">MNLIQPNNVIQNSEPVRIGFIPLIDCAPFVVAQEKGFFTSEGVNAVLSKEASWASIRDKVAFNLLDGAHMLSSMPIAASLGIGSIKTAMQTSFTVSHNGNGITIGNALYDQLQHFSDSSLDIRTGIALKRLIDSRGDNVAPLRFAMVYPYSSHNYQLRDWFSRAGINPDKDVQIVVIPPVKMVDNLRRGDIDGYCVGEPWNSLAVEQSVGHMLVTGYEIWGSTPEKVFGVNTIWAEQNQAQHLAIIRALEKACLWVDEAENQAELLRILSHPDYLNCTVQQLVYGFGSIKPKSQFDWPMEAFQRFSGSDINKPLPSYALWIMAQMHRWQQLGNNVSKLNQLAEQIYRKDLYYNALGLVEDKNTVEWRLPEAEEAAWLSLVEHGKVRLHPEGILKGFETFA</sequence>
<reference evidence="7 8" key="1">
    <citation type="submission" date="2018-07" db="EMBL/GenBank/DDBJ databases">
        <title>Genomic Encyclopedia of Type Strains, Phase III (KMG-III): the genomes of soil and plant-associated and newly described type strains.</title>
        <authorList>
            <person name="Whitman W."/>
        </authorList>
    </citation>
    <scope>NUCLEOTIDE SEQUENCE [LARGE SCALE GENOMIC DNA]</scope>
    <source>
        <strain evidence="7 8">CECT 7731</strain>
    </source>
</reference>
<dbReference type="CDD" id="cd13553">
    <property type="entry name" value="PBP2_NrtA_CpmA_like"/>
    <property type="match status" value="1"/>
</dbReference>
<proteinExistence type="predicted"/>
<reference evidence="6 9" key="2">
    <citation type="submission" date="2021-02" db="EMBL/GenBank/DDBJ databases">
        <title>The genome of Marinomonas foliarum JZW.</title>
        <authorList>
            <person name="Sun M."/>
        </authorList>
    </citation>
    <scope>NUCLEOTIDE SEQUENCE [LARGE SCALE GENOMIC DNA]</scope>
    <source>
        <strain evidence="6 9">JZW</strain>
    </source>
</reference>
<accession>A0A368ZXZ0</accession>
<dbReference type="RefSeq" id="WP_114412270.1">
    <property type="nucleotide sequence ID" value="NZ_CP070273.1"/>
</dbReference>
<evidence type="ECO:0000256" key="2">
    <source>
        <dbReference type="ARBA" id="ARBA00022448"/>
    </source>
</evidence>
<dbReference type="EMBL" id="QPJQ01000018">
    <property type="protein sequence ID" value="RCX01138.1"/>
    <property type="molecule type" value="Genomic_DNA"/>
</dbReference>
<dbReference type="Pfam" id="PF13379">
    <property type="entry name" value="NMT1_2"/>
    <property type="match status" value="1"/>
</dbReference>
<dbReference type="PANTHER" id="PTHR30024:SF43">
    <property type="entry name" value="BLL4572 PROTEIN"/>
    <property type="match status" value="1"/>
</dbReference>
<name>A0A368ZXZ0_9GAMM</name>
<dbReference type="Gene3D" id="3.40.190.10">
    <property type="entry name" value="Periplasmic binding protein-like II"/>
    <property type="match status" value="2"/>
</dbReference>
<organism evidence="7 8">
    <name type="scientific">Marinomonas foliarum</name>
    <dbReference type="NCBI Taxonomy" id="491950"/>
    <lineage>
        <taxon>Bacteria</taxon>
        <taxon>Pseudomonadati</taxon>
        <taxon>Pseudomonadota</taxon>
        <taxon>Gammaproteobacteria</taxon>
        <taxon>Oceanospirillales</taxon>
        <taxon>Oceanospirillaceae</taxon>
        <taxon>Marinomonas</taxon>
    </lineage>
</organism>
<evidence type="ECO:0000313" key="6">
    <source>
        <dbReference type="EMBL" id="QRV23602.1"/>
    </source>
</evidence>
<keyword evidence="5" id="KW-0472">Membrane</keyword>
<dbReference type="EMBL" id="CP070273">
    <property type="protein sequence ID" value="QRV23602.1"/>
    <property type="molecule type" value="Genomic_DNA"/>
</dbReference>
<dbReference type="GO" id="GO:0012505">
    <property type="term" value="C:endomembrane system"/>
    <property type="evidence" value="ECO:0007669"/>
    <property type="project" value="UniProtKB-SubCell"/>
</dbReference>
<keyword evidence="2" id="KW-0813">Transport</keyword>
<evidence type="ECO:0000313" key="8">
    <source>
        <dbReference type="Proteomes" id="UP000253506"/>
    </source>
</evidence>